<evidence type="ECO:0000313" key="1">
    <source>
        <dbReference type="EMBL" id="KAL2741081.1"/>
    </source>
</evidence>
<reference evidence="1 2" key="1">
    <citation type="journal article" date="2024" name="Ann. Entomol. Soc. Am.">
        <title>Genomic analyses of the southern and eastern yellowjacket wasps (Hymenoptera: Vespidae) reveal evolutionary signatures of social life.</title>
        <authorList>
            <person name="Catto M.A."/>
            <person name="Caine P.B."/>
            <person name="Orr S.E."/>
            <person name="Hunt B.G."/>
            <person name="Goodisman M.A.D."/>
        </authorList>
    </citation>
    <scope>NUCLEOTIDE SEQUENCE [LARGE SCALE GENOMIC DNA]</scope>
    <source>
        <strain evidence="1">233</strain>
        <tissue evidence="1">Head and thorax</tissue>
    </source>
</reference>
<dbReference type="AlphaFoldDB" id="A0ABD2C7R0"/>
<organism evidence="1 2">
    <name type="scientific">Vespula squamosa</name>
    <name type="common">Southern yellow jacket</name>
    <name type="synonym">Wasp</name>
    <dbReference type="NCBI Taxonomy" id="30214"/>
    <lineage>
        <taxon>Eukaryota</taxon>
        <taxon>Metazoa</taxon>
        <taxon>Ecdysozoa</taxon>
        <taxon>Arthropoda</taxon>
        <taxon>Hexapoda</taxon>
        <taxon>Insecta</taxon>
        <taxon>Pterygota</taxon>
        <taxon>Neoptera</taxon>
        <taxon>Endopterygota</taxon>
        <taxon>Hymenoptera</taxon>
        <taxon>Apocrita</taxon>
        <taxon>Aculeata</taxon>
        <taxon>Vespoidea</taxon>
        <taxon>Vespidae</taxon>
        <taxon>Vespinae</taxon>
        <taxon>Vespula</taxon>
    </lineage>
</organism>
<keyword evidence="2" id="KW-1185">Reference proteome</keyword>
<comment type="caution">
    <text evidence="1">The sequence shown here is derived from an EMBL/GenBank/DDBJ whole genome shotgun (WGS) entry which is preliminary data.</text>
</comment>
<sequence>MVWYIIKKTFKVLKEDVEELKQKIQIFYCNNTVKQTYLFYVQYRVAQSRITFAVMFYYFLKLYDYCLDENITDKNLTAKRKKFG</sequence>
<accession>A0ABD2C7R0</accession>
<evidence type="ECO:0000313" key="2">
    <source>
        <dbReference type="Proteomes" id="UP001607302"/>
    </source>
</evidence>
<dbReference type="EMBL" id="JAUDFV010000020">
    <property type="protein sequence ID" value="KAL2741081.1"/>
    <property type="molecule type" value="Genomic_DNA"/>
</dbReference>
<protein>
    <submittedName>
        <fullName evidence="1">Uncharacterized protein</fullName>
    </submittedName>
</protein>
<name>A0ABD2C7R0_VESSQ</name>
<gene>
    <name evidence="1" type="ORF">V1478_001222</name>
</gene>
<proteinExistence type="predicted"/>
<dbReference type="Proteomes" id="UP001607302">
    <property type="component" value="Unassembled WGS sequence"/>
</dbReference>